<dbReference type="SUPFAM" id="SSF81301">
    <property type="entry name" value="Nucleotidyltransferase"/>
    <property type="match status" value="1"/>
</dbReference>
<dbReference type="GO" id="GO:0000287">
    <property type="term" value="F:magnesium ion binding"/>
    <property type="evidence" value="ECO:0007669"/>
    <property type="project" value="UniProtKB-UniRule"/>
</dbReference>
<dbReference type="Gene3D" id="3.30.460.10">
    <property type="entry name" value="Beta Polymerase, domain 2"/>
    <property type="match status" value="1"/>
</dbReference>
<dbReference type="Pfam" id="PF12627">
    <property type="entry name" value="PolyA_pol_RNAbd"/>
    <property type="match status" value="1"/>
</dbReference>
<name>A0A432WZW0_9GAMM</name>
<feature type="binding site" evidence="11">
    <location>
        <position position="8"/>
    </location>
    <ligand>
        <name>CTP</name>
        <dbReference type="ChEBI" id="CHEBI:37563"/>
    </ligand>
</feature>
<evidence type="ECO:0000313" key="14">
    <source>
        <dbReference type="EMBL" id="RUO39335.1"/>
    </source>
</evidence>
<evidence type="ECO:0000256" key="1">
    <source>
        <dbReference type="ARBA" id="ARBA00001946"/>
    </source>
</evidence>
<feature type="binding site" evidence="11">
    <location>
        <position position="11"/>
    </location>
    <ligand>
        <name>CTP</name>
        <dbReference type="ChEBI" id="CHEBI:37563"/>
    </ligand>
</feature>
<evidence type="ECO:0000256" key="2">
    <source>
        <dbReference type="ARBA" id="ARBA00022679"/>
    </source>
</evidence>
<evidence type="ECO:0000256" key="10">
    <source>
        <dbReference type="ARBA" id="ARBA00022884"/>
    </source>
</evidence>
<organism evidence="14 15">
    <name type="scientific">Aliidiomarina taiwanensis</name>
    <dbReference type="NCBI Taxonomy" id="946228"/>
    <lineage>
        <taxon>Bacteria</taxon>
        <taxon>Pseudomonadati</taxon>
        <taxon>Pseudomonadota</taxon>
        <taxon>Gammaproteobacteria</taxon>
        <taxon>Alteromonadales</taxon>
        <taxon>Idiomarinaceae</taxon>
        <taxon>Aliidiomarina</taxon>
    </lineage>
</organism>
<keyword evidence="15" id="KW-1185">Reference proteome</keyword>
<dbReference type="GO" id="GO:0004810">
    <property type="term" value="F:CCA tRNA nucleotidyltransferase activity"/>
    <property type="evidence" value="ECO:0007669"/>
    <property type="project" value="UniProtKB-UniRule"/>
</dbReference>
<feature type="domain" description="Poly A polymerase head" evidence="12">
    <location>
        <begin position="3"/>
        <end position="122"/>
    </location>
</feature>
<sequence length="374" mass="41455">MEIYLVGGAVRDELLGLEFDEHDYVVVGAAAEELIAQGFTPVGKDFPVFLHPETQEEYALARTERKVAAGYTGFECYAQPDVSLEDDLLRRDLTINAIAKSSSGELIDPWGGLEDIEQRVLRHVSPAFSEDPLRVLRAARFAAKLQPLGFHIAPETYTLMRELVAAGEIQHLVPERVWQETEKALNTDAPSVYFQVLHQCGALHQLLTFPLPKQGQFPLLTQVAQQTKHPLLRFAAWIADLAHPPSQTPQVLTAVAGSFKAPNAYLDIARLAGLSFDLLANSHITSTDALDFYQQCDAWRRAERFEQLHTLCLAVASSESARHRVQQLFSPVANLRTINPQAFVKQGLSGKAIGQALRTQRKQQLEDAWAGGSI</sequence>
<keyword evidence="3 11" id="KW-0819">tRNA processing</keyword>
<keyword evidence="8 11" id="KW-0067">ATP-binding</keyword>
<dbReference type="SUPFAM" id="SSF81891">
    <property type="entry name" value="Poly A polymerase C-terminal region-like"/>
    <property type="match status" value="1"/>
</dbReference>
<dbReference type="GO" id="GO:0000049">
    <property type="term" value="F:tRNA binding"/>
    <property type="evidence" value="ECO:0007669"/>
    <property type="project" value="UniProtKB-UniRule"/>
</dbReference>
<reference evidence="14 15" key="1">
    <citation type="journal article" date="2011" name="Front. Microbiol.">
        <title>Genomic signatures of strain selection and enhancement in Bacillus atrophaeus var. globigii, a historical biowarfare simulant.</title>
        <authorList>
            <person name="Gibbons H.S."/>
            <person name="Broomall S.M."/>
            <person name="McNew L.A."/>
            <person name="Daligault H."/>
            <person name="Chapman C."/>
            <person name="Bruce D."/>
            <person name="Karavis M."/>
            <person name="Krepps M."/>
            <person name="McGregor P.A."/>
            <person name="Hong C."/>
            <person name="Park K.H."/>
            <person name="Akmal A."/>
            <person name="Feldman A."/>
            <person name="Lin J.S."/>
            <person name="Chang W.E."/>
            <person name="Higgs B.W."/>
            <person name="Demirev P."/>
            <person name="Lindquist J."/>
            <person name="Liem A."/>
            <person name="Fochler E."/>
            <person name="Read T.D."/>
            <person name="Tapia R."/>
            <person name="Johnson S."/>
            <person name="Bishop-Lilly K.A."/>
            <person name="Detter C."/>
            <person name="Han C."/>
            <person name="Sozhamannan S."/>
            <person name="Rosenzweig C.N."/>
            <person name="Skowronski E.W."/>
        </authorList>
    </citation>
    <scope>NUCLEOTIDE SEQUENCE [LARGE SCALE GENOMIC DNA]</scope>
    <source>
        <strain evidence="14 15">AIT1</strain>
    </source>
</reference>
<comment type="miscellaneous">
    <text evidence="11">A single active site specifically recognizes both ATP and CTP and is responsible for their addition.</text>
</comment>
<evidence type="ECO:0000256" key="5">
    <source>
        <dbReference type="ARBA" id="ARBA00022723"/>
    </source>
</evidence>
<evidence type="ECO:0000259" key="12">
    <source>
        <dbReference type="Pfam" id="PF01743"/>
    </source>
</evidence>
<dbReference type="InterPro" id="IPR032828">
    <property type="entry name" value="PolyA_RNA-bd"/>
</dbReference>
<dbReference type="GO" id="GO:0042245">
    <property type="term" value="P:RNA repair"/>
    <property type="evidence" value="ECO:0007669"/>
    <property type="project" value="UniProtKB-KW"/>
</dbReference>
<comment type="caution">
    <text evidence="14">The sequence shown here is derived from an EMBL/GenBank/DDBJ whole genome shotgun (WGS) entry which is preliminary data.</text>
</comment>
<dbReference type="CDD" id="cd05398">
    <property type="entry name" value="NT_ClassII-CCAase"/>
    <property type="match status" value="1"/>
</dbReference>
<dbReference type="EC" id="2.7.7.72" evidence="11"/>
<gene>
    <name evidence="11" type="primary">cca</name>
    <name evidence="14" type="ORF">CWE15_09415</name>
</gene>
<comment type="function">
    <text evidence="11">Catalyzes the addition and repair of the essential 3'-terminal CCA sequence in tRNAs without using a nucleic acid template. Adds these three nucleotides in the order of C, C, and A to the tRNA nucleotide-73, using CTP and ATP as substrates and producing inorganic pyrophosphate. tRNA 3'-terminal CCA addition is required both for tRNA processing and repair. Also involved in tRNA surveillance by mediating tandem CCA addition to generate a CCACCA at the 3' terminus of unstable tRNAs. While stable tRNAs receive only 3'-terminal CCA, unstable tRNAs are marked with CCACCA and rapidly degraded.</text>
</comment>
<evidence type="ECO:0000256" key="11">
    <source>
        <dbReference type="HAMAP-Rule" id="MF_01262"/>
    </source>
</evidence>
<proteinExistence type="inferred from homology"/>
<comment type="similarity">
    <text evidence="11">Belongs to the tRNA nucleotidyltransferase/poly(A) polymerase family. Bacterial CCA-adding enzyme type 2 subfamily.</text>
</comment>
<comment type="catalytic activity">
    <reaction evidence="11">
        <text>a tRNA with a 3' CCA end + 2 CTP + ATP = a tRNA with a 3' CCACCA end + 3 diphosphate</text>
        <dbReference type="Rhea" id="RHEA:76235"/>
        <dbReference type="Rhea" id="RHEA-COMP:10468"/>
        <dbReference type="Rhea" id="RHEA-COMP:18655"/>
        <dbReference type="ChEBI" id="CHEBI:30616"/>
        <dbReference type="ChEBI" id="CHEBI:33019"/>
        <dbReference type="ChEBI" id="CHEBI:37563"/>
        <dbReference type="ChEBI" id="CHEBI:83071"/>
        <dbReference type="ChEBI" id="CHEBI:195187"/>
    </reaction>
</comment>
<keyword evidence="4 11" id="KW-0548">Nucleotidyltransferase</keyword>
<dbReference type="GO" id="GO:0001680">
    <property type="term" value="P:tRNA 3'-terminal CCA addition"/>
    <property type="evidence" value="ECO:0007669"/>
    <property type="project" value="UniProtKB-UniRule"/>
</dbReference>
<dbReference type="GO" id="GO:0005524">
    <property type="term" value="F:ATP binding"/>
    <property type="evidence" value="ECO:0007669"/>
    <property type="project" value="UniProtKB-UniRule"/>
</dbReference>
<dbReference type="Gene3D" id="1.10.3090.10">
    <property type="entry name" value="cca-adding enzyme, domain 2"/>
    <property type="match status" value="1"/>
</dbReference>
<feature type="domain" description="tRNA nucleotidyltransferase/poly(A) polymerase RNA and SrmB- binding" evidence="13">
    <location>
        <begin position="149"/>
        <end position="207"/>
    </location>
</feature>
<evidence type="ECO:0000256" key="9">
    <source>
        <dbReference type="ARBA" id="ARBA00022842"/>
    </source>
</evidence>
<feature type="binding site" evidence="11">
    <location>
        <position position="91"/>
    </location>
    <ligand>
        <name>CTP</name>
        <dbReference type="ChEBI" id="CHEBI:37563"/>
    </ligand>
</feature>
<protein>
    <recommendedName>
        <fullName evidence="11">CCA-adding enzyme</fullName>
        <ecNumber evidence="11">2.7.7.72</ecNumber>
    </recommendedName>
    <alternativeName>
        <fullName evidence="11">CCA tRNA nucleotidyltransferase</fullName>
    </alternativeName>
    <alternativeName>
        <fullName evidence="11">tRNA CCA-pyrophosphorylase</fullName>
    </alternativeName>
    <alternativeName>
        <fullName evidence="11">tRNA adenylyl-/cytidylyl- transferase</fullName>
    </alternativeName>
    <alternativeName>
        <fullName evidence="11">tRNA nucleotidyltransferase</fullName>
    </alternativeName>
    <alternativeName>
        <fullName evidence="11">tRNA-NT</fullName>
    </alternativeName>
</protein>
<feature type="binding site" evidence="11">
    <location>
        <position position="11"/>
    </location>
    <ligand>
        <name>ATP</name>
        <dbReference type="ChEBI" id="CHEBI:30616"/>
    </ligand>
</feature>
<dbReference type="GO" id="GO:0160016">
    <property type="term" value="F:CCACCA tRNA nucleotidyltransferase activity"/>
    <property type="evidence" value="ECO:0007669"/>
    <property type="project" value="RHEA"/>
</dbReference>
<evidence type="ECO:0000313" key="15">
    <source>
        <dbReference type="Proteomes" id="UP000286976"/>
    </source>
</evidence>
<dbReference type="InterPro" id="IPR043519">
    <property type="entry name" value="NT_sf"/>
</dbReference>
<feature type="binding site" evidence="11">
    <location>
        <position position="8"/>
    </location>
    <ligand>
        <name>ATP</name>
        <dbReference type="ChEBI" id="CHEBI:30616"/>
    </ligand>
</feature>
<feature type="binding site" evidence="11">
    <location>
        <position position="140"/>
    </location>
    <ligand>
        <name>ATP</name>
        <dbReference type="ChEBI" id="CHEBI:30616"/>
    </ligand>
</feature>
<accession>A0A432WZW0</accession>
<dbReference type="InterPro" id="IPR012006">
    <property type="entry name" value="CCA_bact"/>
</dbReference>
<keyword evidence="6 11" id="KW-0547">Nucleotide-binding</keyword>
<dbReference type="PIRSF" id="PIRSF000813">
    <property type="entry name" value="CCA_bact"/>
    <property type="match status" value="1"/>
</dbReference>
<dbReference type="Pfam" id="PF01743">
    <property type="entry name" value="PolyA_pol"/>
    <property type="match status" value="1"/>
</dbReference>
<keyword evidence="7 11" id="KW-0692">RNA repair</keyword>
<comment type="cofactor">
    <cofactor evidence="1 11">
        <name>Mg(2+)</name>
        <dbReference type="ChEBI" id="CHEBI:18420"/>
    </cofactor>
</comment>
<dbReference type="PANTHER" id="PTHR47545:SF1">
    <property type="entry name" value="MULTIFUNCTIONAL CCA PROTEIN"/>
    <property type="match status" value="1"/>
</dbReference>
<dbReference type="Proteomes" id="UP000286976">
    <property type="component" value="Unassembled WGS sequence"/>
</dbReference>
<dbReference type="EMBL" id="PIPQ01000006">
    <property type="protein sequence ID" value="RUO39335.1"/>
    <property type="molecule type" value="Genomic_DNA"/>
</dbReference>
<dbReference type="RefSeq" id="WP_126757835.1">
    <property type="nucleotide sequence ID" value="NZ_PIPQ01000006.1"/>
</dbReference>
<keyword evidence="2 11" id="KW-0808">Transferase</keyword>
<dbReference type="AlphaFoldDB" id="A0A432WZW0"/>
<dbReference type="HAMAP" id="MF_01262">
    <property type="entry name" value="CCA_bact_type2"/>
    <property type="match status" value="1"/>
</dbReference>
<evidence type="ECO:0000259" key="13">
    <source>
        <dbReference type="Pfam" id="PF12627"/>
    </source>
</evidence>
<comment type="catalytic activity">
    <reaction evidence="11">
        <text>a tRNA precursor + 2 CTP + ATP = a tRNA with a 3' CCA end + 3 diphosphate</text>
        <dbReference type="Rhea" id="RHEA:14433"/>
        <dbReference type="Rhea" id="RHEA-COMP:10465"/>
        <dbReference type="Rhea" id="RHEA-COMP:10468"/>
        <dbReference type="ChEBI" id="CHEBI:30616"/>
        <dbReference type="ChEBI" id="CHEBI:33019"/>
        <dbReference type="ChEBI" id="CHEBI:37563"/>
        <dbReference type="ChEBI" id="CHEBI:74896"/>
        <dbReference type="ChEBI" id="CHEBI:83071"/>
        <dbReference type="EC" id="2.7.7.72"/>
    </reaction>
</comment>
<dbReference type="PANTHER" id="PTHR47545">
    <property type="entry name" value="MULTIFUNCTIONAL CCA PROTEIN"/>
    <property type="match status" value="1"/>
</dbReference>
<feature type="binding site" evidence="11">
    <location>
        <position position="21"/>
    </location>
    <ligand>
        <name>Mg(2+)</name>
        <dbReference type="ChEBI" id="CHEBI:18420"/>
    </ligand>
</feature>
<keyword evidence="9 11" id="KW-0460">Magnesium</keyword>
<dbReference type="InterPro" id="IPR050124">
    <property type="entry name" value="tRNA_CCA-adding_enzyme"/>
</dbReference>
<evidence type="ECO:0000256" key="3">
    <source>
        <dbReference type="ARBA" id="ARBA00022694"/>
    </source>
</evidence>
<keyword evidence="10 11" id="KW-0694">RNA-binding</keyword>
<feature type="binding site" evidence="11">
    <location>
        <position position="137"/>
    </location>
    <ligand>
        <name>CTP</name>
        <dbReference type="ChEBI" id="CHEBI:37563"/>
    </ligand>
</feature>
<feature type="binding site" evidence="11">
    <location>
        <position position="140"/>
    </location>
    <ligand>
        <name>CTP</name>
        <dbReference type="ChEBI" id="CHEBI:37563"/>
    </ligand>
</feature>
<keyword evidence="5 11" id="KW-0479">Metal-binding</keyword>
<evidence type="ECO:0000256" key="6">
    <source>
        <dbReference type="ARBA" id="ARBA00022741"/>
    </source>
</evidence>
<evidence type="ECO:0000256" key="4">
    <source>
        <dbReference type="ARBA" id="ARBA00022695"/>
    </source>
</evidence>
<feature type="binding site" evidence="11">
    <location>
        <position position="137"/>
    </location>
    <ligand>
        <name>ATP</name>
        <dbReference type="ChEBI" id="CHEBI:30616"/>
    </ligand>
</feature>
<evidence type="ECO:0000256" key="8">
    <source>
        <dbReference type="ARBA" id="ARBA00022840"/>
    </source>
</evidence>
<feature type="binding site" evidence="11">
    <location>
        <position position="23"/>
    </location>
    <ligand>
        <name>Mg(2+)</name>
        <dbReference type="ChEBI" id="CHEBI:18420"/>
    </ligand>
</feature>
<evidence type="ECO:0000256" key="7">
    <source>
        <dbReference type="ARBA" id="ARBA00022800"/>
    </source>
</evidence>
<dbReference type="InterPro" id="IPR002646">
    <property type="entry name" value="PolA_pol_head_dom"/>
</dbReference>
<feature type="binding site" evidence="11">
    <location>
        <position position="91"/>
    </location>
    <ligand>
        <name>ATP</name>
        <dbReference type="ChEBI" id="CHEBI:30616"/>
    </ligand>
</feature>
<dbReference type="OrthoDB" id="9805698at2"/>